<evidence type="ECO:0000313" key="3">
    <source>
        <dbReference type="EMBL" id="CAB4634240.1"/>
    </source>
</evidence>
<sequence>MTYGSNRELERLLEGGGQGPRRSIHTLCMLNRAVLARSVARHSDSSTVRYSLGAMSEARMAKSNEQQAEHPTRQMLVSIAVDLLKEQGPVDFRIDDLLDRSGLTRGAVYHHFENVDDVIGSALIASYSEGVEATVRYIREVLASATTFAEFRDGLFKANKNYVRNEDLRVLRRLRAFTLANSARRMSEPLAVEQKRLTDEYVAVIETAIGRGWIKKSIDPQSLAVFVQAYSFGVIIDDVSSTHLSAEQWAAHIEDYFEACVFEPSASS</sequence>
<keyword evidence="1" id="KW-0238">DNA-binding</keyword>
<proteinExistence type="predicted"/>
<feature type="domain" description="HTH tetR-type" evidence="2">
    <location>
        <begin position="70"/>
        <end position="130"/>
    </location>
</feature>
<name>A0A6J6JBJ7_9ZZZZ</name>
<gene>
    <name evidence="3" type="ORF">UFOPK2000_00921</name>
</gene>
<dbReference type="PROSITE" id="PS50977">
    <property type="entry name" value="HTH_TETR_2"/>
    <property type="match status" value="1"/>
</dbReference>
<dbReference type="Pfam" id="PF00440">
    <property type="entry name" value="TetR_N"/>
    <property type="match status" value="1"/>
</dbReference>
<evidence type="ECO:0000256" key="1">
    <source>
        <dbReference type="ARBA" id="ARBA00023125"/>
    </source>
</evidence>
<dbReference type="Gene3D" id="1.10.357.10">
    <property type="entry name" value="Tetracycline Repressor, domain 2"/>
    <property type="match status" value="1"/>
</dbReference>
<accession>A0A6J6JBJ7</accession>
<dbReference type="GO" id="GO:0003677">
    <property type="term" value="F:DNA binding"/>
    <property type="evidence" value="ECO:0007669"/>
    <property type="project" value="UniProtKB-KW"/>
</dbReference>
<dbReference type="SUPFAM" id="SSF48498">
    <property type="entry name" value="Tetracyclin repressor-like, C-terminal domain"/>
    <property type="match status" value="1"/>
</dbReference>
<reference evidence="3" key="1">
    <citation type="submission" date="2020-05" db="EMBL/GenBank/DDBJ databases">
        <authorList>
            <person name="Chiriac C."/>
            <person name="Salcher M."/>
            <person name="Ghai R."/>
            <person name="Kavagutti S V."/>
        </authorList>
    </citation>
    <scope>NUCLEOTIDE SEQUENCE</scope>
</reference>
<dbReference type="InterPro" id="IPR009057">
    <property type="entry name" value="Homeodomain-like_sf"/>
</dbReference>
<dbReference type="SUPFAM" id="SSF46689">
    <property type="entry name" value="Homeodomain-like"/>
    <property type="match status" value="1"/>
</dbReference>
<organism evidence="3">
    <name type="scientific">freshwater metagenome</name>
    <dbReference type="NCBI Taxonomy" id="449393"/>
    <lineage>
        <taxon>unclassified sequences</taxon>
        <taxon>metagenomes</taxon>
        <taxon>ecological metagenomes</taxon>
    </lineage>
</organism>
<evidence type="ECO:0000259" key="2">
    <source>
        <dbReference type="PROSITE" id="PS50977"/>
    </source>
</evidence>
<dbReference type="InterPro" id="IPR036271">
    <property type="entry name" value="Tet_transcr_reg_TetR-rel_C_sf"/>
</dbReference>
<dbReference type="AlphaFoldDB" id="A0A6J6JBJ7"/>
<dbReference type="InterPro" id="IPR001647">
    <property type="entry name" value="HTH_TetR"/>
</dbReference>
<protein>
    <submittedName>
        <fullName evidence="3">Unannotated protein</fullName>
    </submittedName>
</protein>
<dbReference type="EMBL" id="CAEZVK010000091">
    <property type="protein sequence ID" value="CAB4634240.1"/>
    <property type="molecule type" value="Genomic_DNA"/>
</dbReference>
<dbReference type="PRINTS" id="PR00455">
    <property type="entry name" value="HTHTETR"/>
</dbReference>